<comment type="similarity">
    <text evidence="3">Belongs to the bacterial glucokinase family.</text>
</comment>
<keyword evidence="5" id="KW-1185">Reference proteome</keyword>
<dbReference type="Gene3D" id="3.40.367.20">
    <property type="match status" value="1"/>
</dbReference>
<dbReference type="InterPro" id="IPR003836">
    <property type="entry name" value="Glucokinase"/>
</dbReference>
<dbReference type="EC" id="2.7.1.2" evidence="4"/>
<sequence>MKDTAMPDYSYIVADIGGTNVRLAAYHGDHKTDQAQYSTKSDGALLNLIKEFASAQTTRPEIIVVAAAGPVADNRVTLTNAQQTLCGADLRTATGAAEAYIINDFAAAAWATHAPAPNDLIHLQGPATPPDGTRLVIGPGTGLGVGALAFTADGYTSIPGEGGHIGIGPRYASEVAIFDALRTLWPEVFFKDTLVAEAEALLSGTGLPYLYQAVAITHGSIGTAPDAPTLMATARDDTDPFATQTIALFKSHLAQASGDFALTFGAGAVFLVGGVAMKNPWLFDSDFVNDVRAGGRFSDKRGQLGLYLLNSGNFGLDGARAFARQRLAQRN</sequence>
<dbReference type="GO" id="GO:0005524">
    <property type="term" value="F:ATP binding"/>
    <property type="evidence" value="ECO:0007669"/>
    <property type="project" value="InterPro"/>
</dbReference>
<dbReference type="CDD" id="cd24008">
    <property type="entry name" value="ASKHA_NBD_GLK"/>
    <property type="match status" value="1"/>
</dbReference>
<accession>A0A0P1GL44</accession>
<dbReference type="STRING" id="340021.TM5383_00003"/>
<dbReference type="EMBL" id="CYSF01000001">
    <property type="protein sequence ID" value="CUH82821.1"/>
    <property type="molecule type" value="Genomic_DNA"/>
</dbReference>
<dbReference type="InterPro" id="IPR043129">
    <property type="entry name" value="ATPase_NBD"/>
</dbReference>
<keyword evidence="1 4" id="KW-0808">Transferase</keyword>
<dbReference type="RefSeq" id="WP_082645348.1">
    <property type="nucleotide sequence ID" value="NZ_CYSF01000001.1"/>
</dbReference>
<evidence type="ECO:0000256" key="2">
    <source>
        <dbReference type="ARBA" id="ARBA00022777"/>
    </source>
</evidence>
<dbReference type="PANTHER" id="PTHR47690">
    <property type="entry name" value="GLUCOKINASE"/>
    <property type="match status" value="1"/>
</dbReference>
<dbReference type="InterPro" id="IPR049874">
    <property type="entry name" value="ROK_cs"/>
</dbReference>
<evidence type="ECO:0000313" key="5">
    <source>
        <dbReference type="Proteomes" id="UP000051681"/>
    </source>
</evidence>
<reference evidence="4 5" key="1">
    <citation type="submission" date="2015-09" db="EMBL/GenBank/DDBJ databases">
        <authorList>
            <consortium name="Swine Surveillance"/>
        </authorList>
    </citation>
    <scope>NUCLEOTIDE SEQUENCE [LARGE SCALE GENOMIC DNA]</scope>
    <source>
        <strain evidence="4 5">CECT 8383</strain>
    </source>
</reference>
<evidence type="ECO:0000256" key="1">
    <source>
        <dbReference type="ARBA" id="ARBA00022679"/>
    </source>
</evidence>
<evidence type="ECO:0000313" key="4">
    <source>
        <dbReference type="EMBL" id="CUH82821.1"/>
    </source>
</evidence>
<dbReference type="GO" id="GO:0005829">
    <property type="term" value="C:cytosol"/>
    <property type="evidence" value="ECO:0007669"/>
    <property type="project" value="TreeGrafter"/>
</dbReference>
<organism evidence="4 5">
    <name type="scientific">Thalassovita mediterranea</name>
    <dbReference type="NCBI Taxonomy" id="340021"/>
    <lineage>
        <taxon>Bacteria</taxon>
        <taxon>Pseudomonadati</taxon>
        <taxon>Pseudomonadota</taxon>
        <taxon>Alphaproteobacteria</taxon>
        <taxon>Rhodobacterales</taxon>
        <taxon>Roseobacteraceae</taxon>
        <taxon>Thalassovita</taxon>
    </lineage>
</organism>
<gene>
    <name evidence="4" type="primary">glk</name>
    <name evidence="4" type="ORF">TM5383_00003</name>
</gene>
<dbReference type="Proteomes" id="UP000051681">
    <property type="component" value="Unassembled WGS sequence"/>
</dbReference>
<dbReference type="InterPro" id="IPR050201">
    <property type="entry name" value="Bacterial_glucokinase"/>
</dbReference>
<dbReference type="PANTHER" id="PTHR47690:SF1">
    <property type="entry name" value="GLUCOKINASE"/>
    <property type="match status" value="1"/>
</dbReference>
<dbReference type="GO" id="GO:0006096">
    <property type="term" value="P:glycolytic process"/>
    <property type="evidence" value="ECO:0007669"/>
    <property type="project" value="InterPro"/>
</dbReference>
<dbReference type="Pfam" id="PF02685">
    <property type="entry name" value="Glucokinase"/>
    <property type="match status" value="1"/>
</dbReference>
<evidence type="ECO:0000256" key="3">
    <source>
        <dbReference type="RuleBase" id="RU004046"/>
    </source>
</evidence>
<dbReference type="GO" id="GO:0004340">
    <property type="term" value="F:glucokinase activity"/>
    <property type="evidence" value="ECO:0007669"/>
    <property type="project" value="UniProtKB-EC"/>
</dbReference>
<proteinExistence type="inferred from homology"/>
<dbReference type="Gene3D" id="3.30.420.40">
    <property type="match status" value="1"/>
</dbReference>
<dbReference type="AlphaFoldDB" id="A0A0P1GL44"/>
<keyword evidence="2 4" id="KW-0418">Kinase</keyword>
<dbReference type="OrthoDB" id="9765195at2"/>
<dbReference type="PROSITE" id="PS01125">
    <property type="entry name" value="ROK"/>
    <property type="match status" value="1"/>
</dbReference>
<protein>
    <submittedName>
        <fullName evidence="4">Glucokinase</fullName>
        <ecNumber evidence="4">2.7.1.2</ecNumber>
    </submittedName>
</protein>
<dbReference type="GO" id="GO:0005536">
    <property type="term" value="F:D-glucose binding"/>
    <property type="evidence" value="ECO:0007669"/>
    <property type="project" value="InterPro"/>
</dbReference>
<name>A0A0P1GL44_9RHOB</name>
<dbReference type="SUPFAM" id="SSF53067">
    <property type="entry name" value="Actin-like ATPase domain"/>
    <property type="match status" value="1"/>
</dbReference>